<dbReference type="PANTHER" id="PTHR47812:SF2">
    <property type="entry name" value="SMR (SMALL MUTS RELATED) DOMAIN-CONTAINING PROTEIN"/>
    <property type="match status" value="1"/>
</dbReference>
<dbReference type="AlphaFoldDB" id="A0AAD3RX71"/>
<dbReference type="Proteomes" id="UP001279734">
    <property type="component" value="Unassembled WGS sequence"/>
</dbReference>
<keyword evidence="3" id="KW-1185">Reference proteome</keyword>
<reference evidence="2" key="1">
    <citation type="submission" date="2023-05" db="EMBL/GenBank/DDBJ databases">
        <title>Nepenthes gracilis genome sequencing.</title>
        <authorList>
            <person name="Fukushima K."/>
        </authorList>
    </citation>
    <scope>NUCLEOTIDE SEQUENCE</scope>
    <source>
        <strain evidence="2">SING2019-196</strain>
    </source>
</reference>
<dbReference type="PANTHER" id="PTHR47812">
    <property type="entry name" value="SMR (SMALL MUTS RELATED) DOMAIN-CONTAINING PROTEIN"/>
    <property type="match status" value="1"/>
</dbReference>
<organism evidence="2 3">
    <name type="scientific">Nepenthes gracilis</name>
    <name type="common">Slender pitcher plant</name>
    <dbReference type="NCBI Taxonomy" id="150966"/>
    <lineage>
        <taxon>Eukaryota</taxon>
        <taxon>Viridiplantae</taxon>
        <taxon>Streptophyta</taxon>
        <taxon>Embryophyta</taxon>
        <taxon>Tracheophyta</taxon>
        <taxon>Spermatophyta</taxon>
        <taxon>Magnoliopsida</taxon>
        <taxon>eudicotyledons</taxon>
        <taxon>Gunneridae</taxon>
        <taxon>Pentapetalae</taxon>
        <taxon>Caryophyllales</taxon>
        <taxon>Nepenthaceae</taxon>
        <taxon>Nepenthes</taxon>
    </lineage>
</organism>
<protein>
    <recommendedName>
        <fullName evidence="1">Smr domain-containing protein</fullName>
    </recommendedName>
</protein>
<evidence type="ECO:0000259" key="1">
    <source>
        <dbReference type="PROSITE" id="PS50828"/>
    </source>
</evidence>
<dbReference type="PROSITE" id="PS50828">
    <property type="entry name" value="SMR"/>
    <property type="match status" value="1"/>
</dbReference>
<dbReference type="SMART" id="SM01162">
    <property type="entry name" value="DUF1771"/>
    <property type="match status" value="1"/>
</dbReference>
<dbReference type="InterPro" id="IPR036063">
    <property type="entry name" value="Smr_dom_sf"/>
</dbReference>
<proteinExistence type="predicted"/>
<accession>A0AAD3RX71</accession>
<dbReference type="InterPro" id="IPR002625">
    <property type="entry name" value="Smr_dom"/>
</dbReference>
<sequence length="437" mass="48581">MSWRRPKTSGWAAFDLQHRQKQIIEPQLHNDPFPSLQGTLASVEPCKTFPTNSNGSVESFSSVILPSANFPSAMENKNSSVSSEFGYSSGLFCDKFSQENKVDLIFTRLKQTNSWADDCLIEDVLAAVENDFEKASASLGAMVSVKNMEESKDSHDAVLNCSSKEFSHDNKILQAEKYAPMEDITGQAEFSSVLEVCFSDGKKKLVKGDEFLGNLEVNFMLGQSTDIPVEPEWEEDDIYLSHRKDAVKMIRAASRHSKAATNSFLRGDHVSARQFSLKAREEWAVAERLNAKAAREIMSIRNGKNGMWKLDLHSLHAAEAVQALQVRLQMIENRVSSSSSVGPNSDSMGEESAHTFSRDACSGIEDSEEQSVVPRQRQISLEIITGRGNHSYGEAAIPAAVRSFLTENGYWFEEAWPGAIMVRPKFRNGPIRVTPEL</sequence>
<dbReference type="SUPFAM" id="SSF160443">
    <property type="entry name" value="SMR domain-like"/>
    <property type="match status" value="1"/>
</dbReference>
<evidence type="ECO:0000313" key="2">
    <source>
        <dbReference type="EMBL" id="GMG99853.1"/>
    </source>
</evidence>
<dbReference type="Pfam" id="PF08590">
    <property type="entry name" value="DUF1771"/>
    <property type="match status" value="1"/>
</dbReference>
<dbReference type="EMBL" id="BSYO01000001">
    <property type="protein sequence ID" value="GMG99853.1"/>
    <property type="molecule type" value="Genomic_DNA"/>
</dbReference>
<dbReference type="Gene3D" id="3.30.1370.110">
    <property type="match status" value="1"/>
</dbReference>
<dbReference type="InterPro" id="IPR013899">
    <property type="entry name" value="DUF1771"/>
</dbReference>
<gene>
    <name evidence="2" type="ORF">Nepgr_001693</name>
</gene>
<feature type="domain" description="Smr" evidence="1">
    <location>
        <begin position="310"/>
        <end position="425"/>
    </location>
</feature>
<dbReference type="SMART" id="SM00463">
    <property type="entry name" value="SMR"/>
    <property type="match status" value="1"/>
</dbReference>
<name>A0AAD3RX71_NEPGR</name>
<comment type="caution">
    <text evidence="2">The sequence shown here is derived from an EMBL/GenBank/DDBJ whole genome shotgun (WGS) entry which is preliminary data.</text>
</comment>
<evidence type="ECO:0000313" key="3">
    <source>
        <dbReference type="Proteomes" id="UP001279734"/>
    </source>
</evidence>